<keyword evidence="4" id="KW-1185">Reference proteome</keyword>
<feature type="region of interest" description="Disordered" evidence="1">
    <location>
        <begin position="1"/>
        <end position="24"/>
    </location>
</feature>
<feature type="domain" description="Peptidase M20 dimerisation" evidence="2">
    <location>
        <begin position="204"/>
        <end position="300"/>
    </location>
</feature>
<dbReference type="Proteomes" id="UP000680206">
    <property type="component" value="Unassembled WGS sequence"/>
</dbReference>
<dbReference type="InterPro" id="IPR036264">
    <property type="entry name" value="Bact_exopeptidase_dim_dom"/>
</dbReference>
<dbReference type="PANTHER" id="PTHR11014:SF63">
    <property type="entry name" value="METALLOPEPTIDASE, PUTATIVE (AFU_ORTHOLOGUE AFUA_6G09600)-RELATED"/>
    <property type="match status" value="1"/>
</dbReference>
<comment type="caution">
    <text evidence="3">The sequence shown here is derived from an EMBL/GenBank/DDBJ whole genome shotgun (WGS) entry which is preliminary data.</text>
</comment>
<evidence type="ECO:0000259" key="2">
    <source>
        <dbReference type="Pfam" id="PF07687"/>
    </source>
</evidence>
<feature type="compositionally biased region" description="Basic and acidic residues" evidence="1">
    <location>
        <begin position="1"/>
        <end position="12"/>
    </location>
</feature>
<dbReference type="EMBL" id="JAGEPF010000041">
    <property type="protein sequence ID" value="MBO2465050.1"/>
    <property type="molecule type" value="Genomic_DNA"/>
</dbReference>
<evidence type="ECO:0000256" key="1">
    <source>
        <dbReference type="SAM" id="MobiDB-lite"/>
    </source>
</evidence>
<evidence type="ECO:0000313" key="4">
    <source>
        <dbReference type="Proteomes" id="UP000680206"/>
    </source>
</evidence>
<dbReference type="NCBIfam" id="TIGR01891">
    <property type="entry name" value="amidohydrolases"/>
    <property type="match status" value="1"/>
</dbReference>
<dbReference type="InterPro" id="IPR002933">
    <property type="entry name" value="Peptidase_M20"/>
</dbReference>
<dbReference type="InterPro" id="IPR011650">
    <property type="entry name" value="Peptidase_M20_dimer"/>
</dbReference>
<dbReference type="Gene3D" id="3.40.630.10">
    <property type="entry name" value="Zn peptidases"/>
    <property type="match status" value="1"/>
</dbReference>
<sequence length="406" mass="43080">MANLEIGRERVRYRPGSAHGPGRRIPLPNGRALIDFRRDLHAHPEVGYKEHRTTTALLARLREIGLDPQVLPGGTGLICDIRGGEGPMVALRADIDALPQHDTKNVAYRSTVEGVAHACGHDVHTTMLLGAGHYLSMLADSGFPGTVRLIFQPAEEVPGGARDVITAGGLTGVERIFALHCDPAEEVGFLGLRTGAITASYDKIRVEVTGPGGHTARPYLTADLVTAIAAMAKDVPAALAREIDPRIGHVLAFGHISAGTAANSIPTTGLLEGSLRLLDLAEVPSVIEKLRRLVAAVAATYKVEATLLTSVGLPPTVNEATSVEIFRDSGIRALGEVKDGSTGQSLGGEDFGYYTVETKGALARFGVRTPGMPKYDLHKGGFDVDEDCIALGVRLWVATALRALHW</sequence>
<dbReference type="Pfam" id="PF01546">
    <property type="entry name" value="Peptidase_M20"/>
    <property type="match status" value="1"/>
</dbReference>
<dbReference type="SUPFAM" id="SSF53187">
    <property type="entry name" value="Zn-dependent exopeptidases"/>
    <property type="match status" value="1"/>
</dbReference>
<dbReference type="Gene3D" id="3.30.70.360">
    <property type="match status" value="1"/>
</dbReference>
<reference evidence="3 4" key="1">
    <citation type="submission" date="2021-03" db="EMBL/GenBank/DDBJ databases">
        <title>Actinomadura violae sp. nov., isolated from lichen in Thailand.</title>
        <authorList>
            <person name="Kanchanasin P."/>
            <person name="Saeng-In P."/>
            <person name="Phongsopitanun W."/>
            <person name="Yuki M."/>
            <person name="Kudo T."/>
            <person name="Ohkuma M."/>
            <person name="Tanasupawat S."/>
        </authorList>
    </citation>
    <scope>NUCLEOTIDE SEQUENCE [LARGE SCALE GENOMIC DNA]</scope>
    <source>
        <strain evidence="3 4">LCR2-06</strain>
    </source>
</reference>
<name>A0ABS3S7T0_9ACTN</name>
<dbReference type="PANTHER" id="PTHR11014">
    <property type="entry name" value="PEPTIDASE M20 FAMILY MEMBER"/>
    <property type="match status" value="1"/>
</dbReference>
<dbReference type="Pfam" id="PF07687">
    <property type="entry name" value="M20_dimer"/>
    <property type="match status" value="1"/>
</dbReference>
<organism evidence="3 4">
    <name type="scientific">Actinomadura violacea</name>
    <dbReference type="NCBI Taxonomy" id="2819934"/>
    <lineage>
        <taxon>Bacteria</taxon>
        <taxon>Bacillati</taxon>
        <taxon>Actinomycetota</taxon>
        <taxon>Actinomycetes</taxon>
        <taxon>Streptosporangiales</taxon>
        <taxon>Thermomonosporaceae</taxon>
        <taxon>Actinomadura</taxon>
    </lineage>
</organism>
<dbReference type="PIRSF" id="PIRSF005962">
    <property type="entry name" value="Pept_M20D_amidohydro"/>
    <property type="match status" value="1"/>
</dbReference>
<evidence type="ECO:0000313" key="3">
    <source>
        <dbReference type="EMBL" id="MBO2465050.1"/>
    </source>
</evidence>
<dbReference type="InterPro" id="IPR017439">
    <property type="entry name" value="Amidohydrolase"/>
</dbReference>
<protein>
    <submittedName>
        <fullName evidence="3">Amidohydrolase</fullName>
    </submittedName>
</protein>
<accession>A0ABS3S7T0</accession>
<proteinExistence type="predicted"/>
<gene>
    <name evidence="3" type="ORF">J4709_46535</name>
</gene>
<dbReference type="SUPFAM" id="SSF55031">
    <property type="entry name" value="Bacterial exopeptidase dimerisation domain"/>
    <property type="match status" value="1"/>
</dbReference>